<keyword evidence="2" id="KW-0964">Secreted</keyword>
<dbReference type="Pfam" id="PF00050">
    <property type="entry name" value="Kazal_1"/>
    <property type="match status" value="1"/>
</dbReference>
<dbReference type="SUPFAM" id="SSF100895">
    <property type="entry name" value="Kazal-type serine protease inhibitors"/>
    <property type="match status" value="1"/>
</dbReference>
<dbReference type="InterPro" id="IPR036058">
    <property type="entry name" value="Kazal_dom_sf"/>
</dbReference>
<dbReference type="PROSITE" id="PS00282">
    <property type="entry name" value="KAZAL_1"/>
    <property type="match status" value="1"/>
</dbReference>
<sequence length="57" mass="6345">LQFKKVLLLSMLACSICILQVDCKSYPLPACLKNLDPVCGSDHITYPNECMLCVARQ</sequence>
<reference evidence="7" key="1">
    <citation type="submission" date="2025-08" db="UniProtKB">
        <authorList>
            <consortium name="Ensembl"/>
        </authorList>
    </citation>
    <scope>IDENTIFICATION</scope>
</reference>
<evidence type="ECO:0000259" key="6">
    <source>
        <dbReference type="PROSITE" id="PS51465"/>
    </source>
</evidence>
<dbReference type="Ensembl" id="ENSVKKT00000023080.1">
    <property type="protein sequence ID" value="ENSVKKP00000022522.1"/>
    <property type="gene ID" value="ENSVKKG00000014989.1"/>
</dbReference>
<feature type="chain" id="PRO_5034975895" description="Kazal-like domain-containing protein" evidence="5">
    <location>
        <begin position="24"/>
        <end position="57"/>
    </location>
</feature>
<evidence type="ECO:0000256" key="1">
    <source>
        <dbReference type="ARBA" id="ARBA00004613"/>
    </source>
</evidence>
<evidence type="ECO:0000313" key="8">
    <source>
        <dbReference type="Proteomes" id="UP000694545"/>
    </source>
</evidence>
<dbReference type="InterPro" id="IPR002350">
    <property type="entry name" value="Kazal_dom"/>
</dbReference>
<feature type="signal peptide" evidence="5">
    <location>
        <begin position="1"/>
        <end position="23"/>
    </location>
</feature>
<evidence type="ECO:0000256" key="3">
    <source>
        <dbReference type="ARBA" id="ARBA00022690"/>
    </source>
</evidence>
<dbReference type="Proteomes" id="UP000694545">
    <property type="component" value="Unplaced"/>
</dbReference>
<keyword evidence="3" id="KW-0646">Protease inhibitor</keyword>
<evidence type="ECO:0000256" key="4">
    <source>
        <dbReference type="ARBA" id="ARBA00023157"/>
    </source>
</evidence>
<dbReference type="GO" id="GO:0030414">
    <property type="term" value="F:peptidase inhibitor activity"/>
    <property type="evidence" value="ECO:0007669"/>
    <property type="project" value="UniProtKB-KW"/>
</dbReference>
<comment type="subcellular location">
    <subcellularLocation>
        <location evidence="1">Secreted</location>
    </subcellularLocation>
</comment>
<evidence type="ECO:0000313" key="7">
    <source>
        <dbReference type="Ensembl" id="ENSVKKP00000022522.1"/>
    </source>
</evidence>
<feature type="domain" description="Kazal-like" evidence="6">
    <location>
        <begin position="18"/>
        <end position="57"/>
    </location>
</feature>
<name>A0A8D2LHJ3_VARKO</name>
<reference evidence="7" key="2">
    <citation type="submission" date="2025-09" db="UniProtKB">
        <authorList>
            <consortium name="Ensembl"/>
        </authorList>
    </citation>
    <scope>IDENTIFICATION</scope>
</reference>
<dbReference type="Gene3D" id="3.30.60.30">
    <property type="match status" value="1"/>
</dbReference>
<proteinExistence type="predicted"/>
<organism evidence="7 8">
    <name type="scientific">Varanus komodoensis</name>
    <name type="common">Komodo dragon</name>
    <dbReference type="NCBI Taxonomy" id="61221"/>
    <lineage>
        <taxon>Eukaryota</taxon>
        <taxon>Metazoa</taxon>
        <taxon>Chordata</taxon>
        <taxon>Craniata</taxon>
        <taxon>Vertebrata</taxon>
        <taxon>Euteleostomi</taxon>
        <taxon>Lepidosauria</taxon>
        <taxon>Squamata</taxon>
        <taxon>Bifurcata</taxon>
        <taxon>Unidentata</taxon>
        <taxon>Episquamata</taxon>
        <taxon>Toxicofera</taxon>
        <taxon>Anguimorpha</taxon>
        <taxon>Paleoanguimorpha</taxon>
        <taxon>Varanoidea</taxon>
        <taxon>Varanidae</taxon>
        <taxon>Varanus</taxon>
    </lineage>
</organism>
<dbReference type="AlphaFoldDB" id="A0A8D2LHJ3"/>
<protein>
    <recommendedName>
        <fullName evidence="6">Kazal-like domain-containing protein</fullName>
    </recommendedName>
</protein>
<evidence type="ECO:0000256" key="2">
    <source>
        <dbReference type="ARBA" id="ARBA00022525"/>
    </source>
</evidence>
<dbReference type="PANTHER" id="PTHR21312:SF28">
    <property type="entry name" value="OVOINHIBITOR-RELATED"/>
    <property type="match status" value="1"/>
</dbReference>
<keyword evidence="4" id="KW-1015">Disulfide bond</keyword>
<keyword evidence="8" id="KW-1185">Reference proteome</keyword>
<dbReference type="SMART" id="SM00280">
    <property type="entry name" value="KAZAL"/>
    <property type="match status" value="1"/>
</dbReference>
<dbReference type="PANTHER" id="PTHR21312">
    <property type="entry name" value="SERINE PROTEASE INHIBITOR"/>
    <property type="match status" value="1"/>
</dbReference>
<dbReference type="GO" id="GO:0005576">
    <property type="term" value="C:extracellular region"/>
    <property type="evidence" value="ECO:0007669"/>
    <property type="project" value="UniProtKB-SubCell"/>
</dbReference>
<dbReference type="PROSITE" id="PS51465">
    <property type="entry name" value="KAZAL_2"/>
    <property type="match status" value="1"/>
</dbReference>
<accession>A0A8D2LHJ3</accession>
<keyword evidence="5" id="KW-0732">Signal</keyword>
<evidence type="ECO:0000256" key="5">
    <source>
        <dbReference type="SAM" id="SignalP"/>
    </source>
</evidence>